<organism evidence="2 3">
    <name type="scientific">Alistipes ihumii AP11</name>
    <dbReference type="NCBI Taxonomy" id="1211813"/>
    <lineage>
        <taxon>Bacteria</taxon>
        <taxon>Pseudomonadati</taxon>
        <taxon>Bacteroidota</taxon>
        <taxon>Bacteroidia</taxon>
        <taxon>Bacteroidales</taxon>
        <taxon>Rikenellaceae</taxon>
        <taxon>Alistipes</taxon>
    </lineage>
</organism>
<accession>A0ABY5UWA7</accession>
<proteinExistence type="predicted"/>
<name>A0ABY5UWA7_9BACT</name>
<dbReference type="Proteomes" id="UP001059295">
    <property type="component" value="Chromosome"/>
</dbReference>
<dbReference type="PRINTS" id="PR00111">
    <property type="entry name" value="ABHYDROLASE"/>
</dbReference>
<dbReference type="Gene3D" id="3.40.50.1820">
    <property type="entry name" value="alpha/beta hydrolase"/>
    <property type="match status" value="1"/>
</dbReference>
<keyword evidence="2" id="KW-0378">Hydrolase</keyword>
<dbReference type="InterPro" id="IPR050266">
    <property type="entry name" value="AB_hydrolase_sf"/>
</dbReference>
<dbReference type="EMBL" id="CP102294">
    <property type="protein sequence ID" value="UWN56273.1"/>
    <property type="molecule type" value="Genomic_DNA"/>
</dbReference>
<feature type="domain" description="AB hydrolase-1" evidence="1">
    <location>
        <begin position="24"/>
        <end position="251"/>
    </location>
</feature>
<dbReference type="PANTHER" id="PTHR43798">
    <property type="entry name" value="MONOACYLGLYCEROL LIPASE"/>
    <property type="match status" value="1"/>
</dbReference>
<evidence type="ECO:0000313" key="2">
    <source>
        <dbReference type="EMBL" id="UWN56273.1"/>
    </source>
</evidence>
<evidence type="ECO:0000313" key="3">
    <source>
        <dbReference type="Proteomes" id="UP001059295"/>
    </source>
</evidence>
<keyword evidence="3" id="KW-1185">Reference proteome</keyword>
<gene>
    <name evidence="2" type="ORF">NQ491_06250</name>
</gene>
<dbReference type="GO" id="GO:0016787">
    <property type="term" value="F:hydrolase activity"/>
    <property type="evidence" value="ECO:0007669"/>
    <property type="project" value="UniProtKB-KW"/>
</dbReference>
<dbReference type="Pfam" id="PF00561">
    <property type="entry name" value="Abhydrolase_1"/>
    <property type="match status" value="1"/>
</dbReference>
<sequence length="282" mass="31628">MEKFIMANDTALRISDSGRGETTLALLHGYLESLEVWEDLAKRLAPYYRIVAIDIPGHGISQVRGEVHTMDFVADTLQAVLEKLGVRRCFLAGHSMGGYAAEAFAERHSDMLQGLILFHSTPNADTEQKKADRLREIELIRADKKELLASQFAPKGFAEENRRRLRDRIGQLEELTAATDDDGIVALLRGMIERRDMNDMLHALQVPQLFIFGRMDGFISVETAERLAAAHPQAEVAWLEHSGHMGFWEEPEASERIIRSFIGRHGGQEITPAFDSSDSSAR</sequence>
<protein>
    <submittedName>
        <fullName evidence="2">Alpha/beta hydrolase</fullName>
    </submittedName>
</protein>
<dbReference type="InterPro" id="IPR029058">
    <property type="entry name" value="AB_hydrolase_fold"/>
</dbReference>
<evidence type="ECO:0000259" key="1">
    <source>
        <dbReference type="Pfam" id="PF00561"/>
    </source>
</evidence>
<dbReference type="GeneID" id="82891318"/>
<dbReference type="RefSeq" id="WP_074431122.1">
    <property type="nucleotide sequence ID" value="NZ_CAPH01000013.1"/>
</dbReference>
<dbReference type="SUPFAM" id="SSF53474">
    <property type="entry name" value="alpha/beta-Hydrolases"/>
    <property type="match status" value="1"/>
</dbReference>
<reference evidence="2" key="1">
    <citation type="journal article" date="2022" name="Cell">
        <title>Design, construction, and in vivo augmentation of a complex gut microbiome.</title>
        <authorList>
            <person name="Cheng A.G."/>
            <person name="Ho P.Y."/>
            <person name="Aranda-Diaz A."/>
            <person name="Jain S."/>
            <person name="Yu F.B."/>
            <person name="Meng X."/>
            <person name="Wang M."/>
            <person name="Iakiviak M."/>
            <person name="Nagashima K."/>
            <person name="Zhao A."/>
            <person name="Murugkar P."/>
            <person name="Patil A."/>
            <person name="Atabakhsh K."/>
            <person name="Weakley A."/>
            <person name="Yan J."/>
            <person name="Brumbaugh A.R."/>
            <person name="Higginbottom S."/>
            <person name="Dimas A."/>
            <person name="Shiver A.L."/>
            <person name="Deutschbauer A."/>
            <person name="Neff N."/>
            <person name="Sonnenburg J.L."/>
            <person name="Huang K.C."/>
            <person name="Fischbach M.A."/>
        </authorList>
    </citation>
    <scope>NUCLEOTIDE SEQUENCE</scope>
    <source>
        <strain evidence="2">AP11</strain>
    </source>
</reference>
<dbReference type="InterPro" id="IPR000073">
    <property type="entry name" value="AB_hydrolase_1"/>
</dbReference>
<dbReference type="PANTHER" id="PTHR43798:SF20">
    <property type="entry name" value="2-SUCCINYL-6-HYDROXY-2,4-CYCLOHEXADIENE-1-CARBOXYLATE SYNTHASE-RELATED"/>
    <property type="match status" value="1"/>
</dbReference>